<comment type="caution">
    <text evidence="2">The sequence shown here is derived from an EMBL/GenBank/DDBJ whole genome shotgun (WGS) entry which is preliminary data.</text>
</comment>
<gene>
    <name evidence="2" type="ORF">NVS32_03255</name>
</gene>
<evidence type="ECO:0000313" key="2">
    <source>
        <dbReference type="EMBL" id="MCR9035963.1"/>
    </source>
</evidence>
<keyword evidence="3" id="KW-1185">Reference proteome</keyword>
<protein>
    <submittedName>
        <fullName evidence="2">Uncharacterized protein</fullName>
    </submittedName>
</protein>
<feature type="compositionally biased region" description="Low complexity" evidence="1">
    <location>
        <begin position="68"/>
        <end position="81"/>
    </location>
</feature>
<evidence type="ECO:0000256" key="1">
    <source>
        <dbReference type="SAM" id="MobiDB-lite"/>
    </source>
</evidence>
<feature type="compositionally biased region" description="Basic and acidic residues" evidence="1">
    <location>
        <begin position="35"/>
        <end position="61"/>
    </location>
</feature>
<dbReference type="Proteomes" id="UP001204320">
    <property type="component" value="Unassembled WGS sequence"/>
</dbReference>
<reference evidence="2 3" key="1">
    <citation type="submission" date="2022-08" db="EMBL/GenBank/DDBJ databases">
        <title>Tractidigestivibacter montrealensis type strain KD21.</title>
        <authorList>
            <person name="Diop K."/>
            <person name="Richard C."/>
            <person name="Routy B."/>
        </authorList>
    </citation>
    <scope>NUCLEOTIDE SEQUENCE [LARGE SCALE GENOMIC DNA]</scope>
    <source>
        <strain evidence="2 3">KD21</strain>
    </source>
</reference>
<name>A0ABT1Z6Y2_9ACTN</name>
<accession>A0ABT1Z6Y2</accession>
<organism evidence="2 3">
    <name type="scientific">Tractidigestivibacter montrealensis</name>
    <dbReference type="NCBI Taxonomy" id="2972466"/>
    <lineage>
        <taxon>Bacteria</taxon>
        <taxon>Bacillati</taxon>
        <taxon>Actinomycetota</taxon>
        <taxon>Coriobacteriia</taxon>
        <taxon>Coriobacteriales</taxon>
        <taxon>Atopobiaceae</taxon>
        <taxon>Tractidigestivibacter</taxon>
    </lineage>
</organism>
<evidence type="ECO:0000313" key="3">
    <source>
        <dbReference type="Proteomes" id="UP001204320"/>
    </source>
</evidence>
<feature type="region of interest" description="Disordered" evidence="1">
    <location>
        <begin position="1"/>
        <end position="97"/>
    </location>
</feature>
<proteinExistence type="predicted"/>
<dbReference type="RefSeq" id="WP_147329167.1">
    <property type="nucleotide sequence ID" value="NZ_JANSKA010000002.1"/>
</dbReference>
<dbReference type="EMBL" id="JANSKA010000002">
    <property type="protein sequence ID" value="MCR9035963.1"/>
    <property type="molecule type" value="Genomic_DNA"/>
</dbReference>
<sequence>MRERHLSLKRSGARRSDAAAGRDGLLWSSPDAQGEPDKLLWMEGGVEKDTPELDEPTRTWLEESSEWTGSTAGAAGGTDSAGDGGDDPAPPNTLVWI</sequence>